<reference evidence="13" key="2">
    <citation type="submission" date="2025-08" db="UniProtKB">
        <authorList>
            <consortium name="Ensembl"/>
        </authorList>
    </citation>
    <scope>IDENTIFICATION</scope>
</reference>
<dbReference type="Ensembl" id="ENSTRUT00000078423.1">
    <property type="protein sequence ID" value="ENSTRUP00000083281.1"/>
    <property type="gene ID" value="ENSTRUG00000015920.3"/>
</dbReference>
<comment type="subcellular location">
    <subcellularLocation>
        <location evidence="1">Cytoplasm</location>
        <location evidence="1">Cytoskeleton</location>
    </subcellularLocation>
</comment>
<dbReference type="SMART" id="SM00129">
    <property type="entry name" value="KISc"/>
    <property type="match status" value="1"/>
</dbReference>
<dbReference type="InterPro" id="IPR001752">
    <property type="entry name" value="Kinesin_motor_dom"/>
</dbReference>
<dbReference type="InterPro" id="IPR027640">
    <property type="entry name" value="Kinesin-like_fam"/>
</dbReference>
<evidence type="ECO:0000313" key="13">
    <source>
        <dbReference type="Ensembl" id="ENSTRUP00000083281.1"/>
    </source>
</evidence>
<feature type="coiled-coil region" evidence="11">
    <location>
        <begin position="574"/>
        <end position="664"/>
    </location>
</feature>
<evidence type="ECO:0000256" key="10">
    <source>
        <dbReference type="RuleBase" id="RU000394"/>
    </source>
</evidence>
<feature type="coiled-coil region" evidence="11">
    <location>
        <begin position="463"/>
        <end position="529"/>
    </location>
</feature>
<keyword evidence="4 9" id="KW-0547">Nucleotide-binding</keyword>
<dbReference type="PANTHER" id="PTHR47968">
    <property type="entry name" value="CENTROMERE PROTEIN E"/>
    <property type="match status" value="1"/>
</dbReference>
<feature type="coiled-coil region" evidence="11">
    <location>
        <begin position="794"/>
        <end position="874"/>
    </location>
</feature>
<keyword evidence="2" id="KW-0963">Cytoplasm</keyword>
<name>A0A674PC76_TAKRU</name>
<dbReference type="PROSITE" id="PS50067">
    <property type="entry name" value="KINESIN_MOTOR_2"/>
    <property type="match status" value="1"/>
</dbReference>
<keyword evidence="8" id="KW-0206">Cytoskeleton</keyword>
<evidence type="ECO:0000256" key="5">
    <source>
        <dbReference type="ARBA" id="ARBA00022840"/>
    </source>
</evidence>
<dbReference type="InterPro" id="IPR036961">
    <property type="entry name" value="Kinesin_motor_dom_sf"/>
</dbReference>
<dbReference type="GO" id="GO:0008017">
    <property type="term" value="F:microtubule binding"/>
    <property type="evidence" value="ECO:0007669"/>
    <property type="project" value="InterPro"/>
</dbReference>
<evidence type="ECO:0000259" key="12">
    <source>
        <dbReference type="PROSITE" id="PS50067"/>
    </source>
</evidence>
<keyword evidence="14" id="KW-1185">Reference proteome</keyword>
<keyword evidence="7 9" id="KW-0505">Motor protein</keyword>
<evidence type="ECO:0000256" key="6">
    <source>
        <dbReference type="ARBA" id="ARBA00023054"/>
    </source>
</evidence>
<dbReference type="GO" id="GO:0003777">
    <property type="term" value="F:microtubule motor activity"/>
    <property type="evidence" value="ECO:0007669"/>
    <property type="project" value="InterPro"/>
</dbReference>
<dbReference type="Gene3D" id="3.40.850.10">
    <property type="entry name" value="Kinesin motor domain"/>
    <property type="match status" value="1"/>
</dbReference>
<evidence type="ECO:0000256" key="8">
    <source>
        <dbReference type="ARBA" id="ARBA00023212"/>
    </source>
</evidence>
<dbReference type="GO" id="GO:0005874">
    <property type="term" value="C:microtubule"/>
    <property type="evidence" value="ECO:0007669"/>
    <property type="project" value="UniProtKB-KW"/>
</dbReference>
<dbReference type="CDD" id="cd01369">
    <property type="entry name" value="KISc_KHC_KIF5"/>
    <property type="match status" value="1"/>
</dbReference>
<comment type="similarity">
    <text evidence="9 10">Belongs to the TRAFAC class myosin-kinesin ATPase superfamily. Kinesin family.</text>
</comment>
<dbReference type="FunFam" id="3.40.850.10:FF:000009">
    <property type="entry name" value="Kinesin-like protein"/>
    <property type="match status" value="1"/>
</dbReference>
<sequence length="920" mass="105436">MADVPAECNIKVLCRFRPLNQSEVVRGDLFLPKFQGDDSVVVGGKSFSFDHVFPTNTTQEQVYNTCAKQIVKDVLYGYNGTIFAYGQTSSGKTHTMEGKLHDPHQMGIIPRIAEDIFNHIFAMDENLEFHIKVSYFEIYMDKIRDLLDVTKTNLSVHEDKNRVPFVKGCTERFVSSPEEVMDVIDEGKSNRHVAVTNMNEHSSRSHSIFLINIKQEHVETEQKLSGKLYLVDLAGSEKVSKTGAAGAVLDEAKNINKSLSALGNVISALAEGTSHVPYRDSKMTRILQDSLGGNCRTTMFICCSPSSYNEAETKSTLMFGQRAKTIRNTASINLELTAEQWKRKYEKEKEKNKTMKDTIQKLEAELNRWRNGEMPAQPDGLLVDVDVVSGTFPEERQKYEEEIRKLYKQLDDKDDEINLQCQLVEKLKQQMLDQDELLASSRGDGDKVQAELGRLQVESDCAKAEVKEVLQALEELAINYDQKSQEVEEKGLQNQLLADQLSQKMVRDLMELEAELSRMQEVSGQQRKRIADVLNGLMRDLSEFSAIVGNGEIKLPVEISGAIEEEFTVARLYISKIKSEVKSMVKRCRQLENMQLECHRKMEETGRELSSCQLLISQHEAKIRSLTEYMQSMEQKKRLLEESHDSLSEELAKLQDQGNAQEKNPPFQNIQYKMVYFCIHLFCCAPNIFLNSRNSKLELELAQVRADFERLKSQDNTKSERLEEERTRLTILQDSRHEQTKQDLKGLEETVARELQTLHNLRKLFVQDLTSRVKKSSEMEPDDSGGSCTQKQKISFLENNLDQLTKVHKQLVRDNADLRCELPKLEKRLRSTAERVKALETALRDAKEGAMMDRRRYQQEVDRIKEAMRAKNAMRRPHSAQIAKPVRPKQLPVCSPTNPFYTYIRNTQSLSGTRCYFLVY</sequence>
<organism evidence="13 14">
    <name type="scientific">Takifugu rubripes</name>
    <name type="common">Japanese pufferfish</name>
    <name type="synonym">Fugu rubripes</name>
    <dbReference type="NCBI Taxonomy" id="31033"/>
    <lineage>
        <taxon>Eukaryota</taxon>
        <taxon>Metazoa</taxon>
        <taxon>Chordata</taxon>
        <taxon>Craniata</taxon>
        <taxon>Vertebrata</taxon>
        <taxon>Euteleostomi</taxon>
        <taxon>Actinopterygii</taxon>
        <taxon>Neopterygii</taxon>
        <taxon>Teleostei</taxon>
        <taxon>Neoteleostei</taxon>
        <taxon>Acanthomorphata</taxon>
        <taxon>Eupercaria</taxon>
        <taxon>Tetraodontiformes</taxon>
        <taxon>Tetradontoidea</taxon>
        <taxon>Tetraodontidae</taxon>
        <taxon>Takifugu</taxon>
    </lineage>
</organism>
<dbReference type="AlphaFoldDB" id="A0A674PC76"/>
<gene>
    <name evidence="13" type="primary">kif5aa</name>
</gene>
<evidence type="ECO:0000256" key="1">
    <source>
        <dbReference type="ARBA" id="ARBA00004245"/>
    </source>
</evidence>
<dbReference type="GeneTree" id="ENSGT00940000159439"/>
<dbReference type="CDD" id="cd23649">
    <property type="entry name" value="Khc_CBD_cc"/>
    <property type="match status" value="1"/>
</dbReference>
<evidence type="ECO:0000256" key="4">
    <source>
        <dbReference type="ARBA" id="ARBA00022741"/>
    </source>
</evidence>
<reference evidence="13" key="3">
    <citation type="submission" date="2025-09" db="UniProtKB">
        <authorList>
            <consortium name="Ensembl"/>
        </authorList>
    </citation>
    <scope>IDENTIFICATION</scope>
</reference>
<proteinExistence type="inferred from homology"/>
<dbReference type="Gene3D" id="6.10.250.1590">
    <property type="match status" value="1"/>
</dbReference>
<evidence type="ECO:0000256" key="9">
    <source>
        <dbReference type="PROSITE-ProRule" id="PRU00283"/>
    </source>
</evidence>
<dbReference type="PROSITE" id="PS00411">
    <property type="entry name" value="KINESIN_MOTOR_1"/>
    <property type="match status" value="1"/>
</dbReference>
<evidence type="ECO:0000313" key="14">
    <source>
        <dbReference type="Proteomes" id="UP000005226"/>
    </source>
</evidence>
<feature type="binding site" evidence="9">
    <location>
        <begin position="86"/>
        <end position="93"/>
    </location>
    <ligand>
        <name>ATP</name>
        <dbReference type="ChEBI" id="CHEBI:30616"/>
    </ligand>
</feature>
<dbReference type="InterPro" id="IPR027417">
    <property type="entry name" value="P-loop_NTPase"/>
</dbReference>
<dbReference type="PRINTS" id="PR00380">
    <property type="entry name" value="KINESINHEAVY"/>
</dbReference>
<dbReference type="Pfam" id="PF00225">
    <property type="entry name" value="Kinesin"/>
    <property type="match status" value="1"/>
</dbReference>
<dbReference type="GO" id="GO:0007018">
    <property type="term" value="P:microtubule-based movement"/>
    <property type="evidence" value="ECO:0007669"/>
    <property type="project" value="InterPro"/>
</dbReference>
<keyword evidence="3 10" id="KW-0493">Microtubule</keyword>
<feature type="coiled-coil region" evidence="11">
    <location>
        <begin position="331"/>
        <end position="372"/>
    </location>
</feature>
<protein>
    <recommendedName>
        <fullName evidence="10">Kinesin-like protein</fullName>
    </recommendedName>
</protein>
<dbReference type="InterPro" id="IPR019821">
    <property type="entry name" value="Kinesin_motor_CS"/>
</dbReference>
<dbReference type="GO" id="GO:0005524">
    <property type="term" value="F:ATP binding"/>
    <property type="evidence" value="ECO:0007669"/>
    <property type="project" value="UniProtKB-UniRule"/>
</dbReference>
<accession>A0A674PC76</accession>
<dbReference type="PANTHER" id="PTHR47968:SF36">
    <property type="entry name" value="KINESIN HEAVY CHAIN ISOFORM X1"/>
    <property type="match status" value="1"/>
</dbReference>
<evidence type="ECO:0000256" key="2">
    <source>
        <dbReference type="ARBA" id="ARBA00022490"/>
    </source>
</evidence>
<feature type="domain" description="Kinesin motor" evidence="12">
    <location>
        <begin position="9"/>
        <end position="326"/>
    </location>
</feature>
<evidence type="ECO:0000256" key="3">
    <source>
        <dbReference type="ARBA" id="ARBA00022701"/>
    </source>
</evidence>
<dbReference type="Proteomes" id="UP000005226">
    <property type="component" value="Chromosome 3"/>
</dbReference>
<dbReference type="InterPro" id="IPR059182">
    <property type="entry name" value="Khc_C"/>
</dbReference>
<keyword evidence="6 11" id="KW-0175">Coiled coil</keyword>
<evidence type="ECO:0000256" key="11">
    <source>
        <dbReference type="SAM" id="Coils"/>
    </source>
</evidence>
<keyword evidence="5 9" id="KW-0067">ATP-binding</keyword>
<evidence type="ECO:0000256" key="7">
    <source>
        <dbReference type="ARBA" id="ARBA00023175"/>
    </source>
</evidence>
<feature type="coiled-coil region" evidence="11">
    <location>
        <begin position="694"/>
        <end position="764"/>
    </location>
</feature>
<dbReference type="SUPFAM" id="SSF52540">
    <property type="entry name" value="P-loop containing nucleoside triphosphate hydrolases"/>
    <property type="match status" value="1"/>
</dbReference>
<reference evidence="13 14" key="1">
    <citation type="journal article" date="2011" name="Genome Biol. Evol.">
        <title>Integration of the genetic map and genome assembly of fugu facilitates insights into distinct features of genome evolution in teleosts and mammals.</title>
        <authorList>
            <person name="Kai W."/>
            <person name="Kikuchi K."/>
            <person name="Tohari S."/>
            <person name="Chew A.K."/>
            <person name="Tay A."/>
            <person name="Fujiwara A."/>
            <person name="Hosoya S."/>
            <person name="Suetake H."/>
            <person name="Naruse K."/>
            <person name="Brenner S."/>
            <person name="Suzuki Y."/>
            <person name="Venkatesh B."/>
        </authorList>
    </citation>
    <scope>NUCLEOTIDE SEQUENCE [LARGE SCALE GENOMIC DNA]</scope>
</reference>